<dbReference type="EMBL" id="JBHSXH010000004">
    <property type="protein sequence ID" value="MFC6823723.1"/>
    <property type="molecule type" value="Genomic_DNA"/>
</dbReference>
<keyword evidence="2" id="KW-1133">Transmembrane helix</keyword>
<dbReference type="RefSeq" id="WP_379692177.1">
    <property type="nucleotide sequence ID" value="NZ_JBHSXH010000004.1"/>
</dbReference>
<evidence type="ECO:0000313" key="3">
    <source>
        <dbReference type="EMBL" id="MFC6823723.1"/>
    </source>
</evidence>
<protein>
    <submittedName>
        <fullName evidence="3">Uncharacterized protein</fullName>
    </submittedName>
</protein>
<evidence type="ECO:0000256" key="1">
    <source>
        <dbReference type="SAM" id="MobiDB-lite"/>
    </source>
</evidence>
<keyword evidence="2" id="KW-0812">Transmembrane</keyword>
<reference evidence="3 4" key="1">
    <citation type="journal article" date="2019" name="Int. J. Syst. Evol. Microbiol.">
        <title>The Global Catalogue of Microorganisms (GCM) 10K type strain sequencing project: providing services to taxonomists for standard genome sequencing and annotation.</title>
        <authorList>
            <consortium name="The Broad Institute Genomics Platform"/>
            <consortium name="The Broad Institute Genome Sequencing Center for Infectious Disease"/>
            <person name="Wu L."/>
            <person name="Ma J."/>
        </authorList>
    </citation>
    <scope>NUCLEOTIDE SEQUENCE [LARGE SCALE GENOMIC DNA]</scope>
    <source>
        <strain evidence="3 4">YIM 94188</strain>
    </source>
</reference>
<proteinExistence type="predicted"/>
<feature type="region of interest" description="Disordered" evidence="1">
    <location>
        <begin position="383"/>
        <end position="403"/>
    </location>
</feature>
<gene>
    <name evidence="3" type="ORF">ACFQEV_01700</name>
</gene>
<sequence length="403" mass="42662">MRLRSRGTDPEVARFSATLRRLDEEAFAAFVAAVWEARGRSATRDGTTLSVEHRGERSRLRVTHGEPTPGRGGRATRVVTSRIVPESTADAPEPAVVDAAELLRIVRYAVERGRASSLLDRHLGRGAGKFAAPGAVRAERERTRSRRRRLGRRVAAAVVLAACLGVVALGGPSLVSSFDASFGSAEDAAPPTDRPTELASEPARESARESATAGSEATRLGERPDYAALGCPPPPDDADPGELTPAVVPGASASGLDGWRLLDSERIASFDGRIDLGDRPEPAVRYTARYVPPSGETLRLTVDRWRSVAAADTVARSLAETNQTVLRWGRYTVVVRAFTADGGRLSRAQTLDRSRVLLAAVRDPSGSRLGFRCVSSLLDEANASDEGGVSGDGDAAPAPVDGA</sequence>
<comment type="caution">
    <text evidence="3">The sequence shown here is derived from an EMBL/GenBank/DDBJ whole genome shotgun (WGS) entry which is preliminary data.</text>
</comment>
<organism evidence="3 4">
    <name type="scientific">Halopelagius fulvigenes</name>
    <dbReference type="NCBI Taxonomy" id="1198324"/>
    <lineage>
        <taxon>Archaea</taxon>
        <taxon>Methanobacteriati</taxon>
        <taxon>Methanobacteriota</taxon>
        <taxon>Stenosarchaea group</taxon>
        <taxon>Halobacteria</taxon>
        <taxon>Halobacteriales</taxon>
        <taxon>Haloferacaceae</taxon>
    </lineage>
</organism>
<feature type="region of interest" description="Disordered" evidence="1">
    <location>
        <begin position="182"/>
        <end position="239"/>
    </location>
</feature>
<keyword evidence="2" id="KW-0472">Membrane</keyword>
<name>A0ABD5TWR5_9EURY</name>
<keyword evidence="4" id="KW-1185">Reference proteome</keyword>
<dbReference type="Proteomes" id="UP001596408">
    <property type="component" value="Unassembled WGS sequence"/>
</dbReference>
<evidence type="ECO:0000256" key="2">
    <source>
        <dbReference type="SAM" id="Phobius"/>
    </source>
</evidence>
<feature type="transmembrane region" description="Helical" evidence="2">
    <location>
        <begin position="154"/>
        <end position="175"/>
    </location>
</feature>
<evidence type="ECO:0000313" key="4">
    <source>
        <dbReference type="Proteomes" id="UP001596408"/>
    </source>
</evidence>
<accession>A0ABD5TWR5</accession>
<feature type="compositionally biased region" description="Low complexity" evidence="1">
    <location>
        <begin position="392"/>
        <end position="403"/>
    </location>
</feature>
<dbReference type="AlphaFoldDB" id="A0ABD5TWR5"/>